<keyword evidence="1" id="KW-0175">Coiled coil</keyword>
<dbReference type="SUPFAM" id="SSF140453">
    <property type="entry name" value="EsxAB dimer-like"/>
    <property type="match status" value="1"/>
</dbReference>
<name>A0ABW2N4S1_9ACTN</name>
<keyword evidence="3" id="KW-1185">Reference proteome</keyword>
<feature type="coiled-coil region" evidence="1">
    <location>
        <begin position="18"/>
        <end position="45"/>
    </location>
</feature>
<dbReference type="InterPro" id="IPR010310">
    <property type="entry name" value="T7SS_ESAT-6-like"/>
</dbReference>
<evidence type="ECO:0000256" key="1">
    <source>
        <dbReference type="SAM" id="Coils"/>
    </source>
</evidence>
<reference evidence="3" key="1">
    <citation type="journal article" date="2019" name="Int. J. Syst. Evol. Microbiol.">
        <title>The Global Catalogue of Microorganisms (GCM) 10K type strain sequencing project: providing services to taxonomists for standard genome sequencing and annotation.</title>
        <authorList>
            <consortium name="The Broad Institute Genomics Platform"/>
            <consortium name="The Broad Institute Genome Sequencing Center for Infectious Disease"/>
            <person name="Wu L."/>
            <person name="Ma J."/>
        </authorList>
    </citation>
    <scope>NUCLEOTIDE SEQUENCE [LARGE SCALE GENOMIC DNA]</scope>
    <source>
        <strain evidence="3">FCH27</strain>
    </source>
</reference>
<dbReference type="EMBL" id="JBHTCH010000014">
    <property type="protein sequence ID" value="MFC7360920.1"/>
    <property type="molecule type" value="Genomic_DNA"/>
</dbReference>
<dbReference type="RefSeq" id="WP_255888559.1">
    <property type="nucleotide sequence ID" value="NZ_JAFMZM010000001.1"/>
</dbReference>
<dbReference type="Gene3D" id="1.10.287.1060">
    <property type="entry name" value="ESAT-6-like"/>
    <property type="match status" value="1"/>
</dbReference>
<evidence type="ECO:0000313" key="3">
    <source>
        <dbReference type="Proteomes" id="UP001596524"/>
    </source>
</evidence>
<dbReference type="Proteomes" id="UP001596524">
    <property type="component" value="Unassembled WGS sequence"/>
</dbReference>
<organism evidence="2 3">
    <name type="scientific">Nocardioides astragali</name>
    <dbReference type="NCBI Taxonomy" id="1776736"/>
    <lineage>
        <taxon>Bacteria</taxon>
        <taxon>Bacillati</taxon>
        <taxon>Actinomycetota</taxon>
        <taxon>Actinomycetes</taxon>
        <taxon>Propionibacteriales</taxon>
        <taxon>Nocardioidaceae</taxon>
        <taxon>Nocardioides</taxon>
    </lineage>
</organism>
<comment type="caution">
    <text evidence="2">The sequence shown here is derived from an EMBL/GenBank/DDBJ whole genome shotgun (WGS) entry which is preliminary data.</text>
</comment>
<sequence length="105" mass="11480">MITSGTITLDPASHAATTAALRRRLEQLEDRRRRAERSVDLVLATWRGHAADSFRARWAEWNRGALAVIDQLTGAVQALDEVRRDLTGVDQVSAGSSGRLTGRLG</sequence>
<proteinExistence type="predicted"/>
<accession>A0ABW2N4S1</accession>
<evidence type="ECO:0000313" key="2">
    <source>
        <dbReference type="EMBL" id="MFC7360920.1"/>
    </source>
</evidence>
<protein>
    <submittedName>
        <fullName evidence="2">WXG100 family type VII secretion target</fullName>
    </submittedName>
</protein>
<gene>
    <name evidence="2" type="ORF">ACFQO6_11615</name>
</gene>
<dbReference type="Pfam" id="PF06013">
    <property type="entry name" value="WXG100"/>
    <property type="match status" value="1"/>
</dbReference>
<dbReference type="InterPro" id="IPR036689">
    <property type="entry name" value="ESAT-6-like_sf"/>
</dbReference>